<evidence type="ECO:0000313" key="3">
    <source>
        <dbReference type="EMBL" id="WGL17435.1"/>
    </source>
</evidence>
<organism evidence="3 4">
    <name type="scientific">Microbulbifer bruguierae</name>
    <dbReference type="NCBI Taxonomy" id="3029061"/>
    <lineage>
        <taxon>Bacteria</taxon>
        <taxon>Pseudomonadati</taxon>
        <taxon>Pseudomonadota</taxon>
        <taxon>Gammaproteobacteria</taxon>
        <taxon>Cellvibrionales</taxon>
        <taxon>Microbulbiferaceae</taxon>
        <taxon>Microbulbifer</taxon>
    </lineage>
</organism>
<accession>A0ABY8NG61</accession>
<dbReference type="InterPro" id="IPR029045">
    <property type="entry name" value="ClpP/crotonase-like_dom_sf"/>
</dbReference>
<evidence type="ECO:0000256" key="1">
    <source>
        <dbReference type="ARBA" id="ARBA00005254"/>
    </source>
</evidence>
<dbReference type="InterPro" id="IPR001753">
    <property type="entry name" value="Enoyl-CoA_hydra/iso"/>
</dbReference>
<keyword evidence="2" id="KW-0456">Lyase</keyword>
<protein>
    <submittedName>
        <fullName evidence="3">Enoyl-CoA hydratase-related protein</fullName>
    </submittedName>
</protein>
<comment type="similarity">
    <text evidence="1">Belongs to the enoyl-CoA hydratase/isomerase family.</text>
</comment>
<dbReference type="CDD" id="cd06558">
    <property type="entry name" value="crotonase-like"/>
    <property type="match status" value="1"/>
</dbReference>
<dbReference type="Gene3D" id="1.10.12.10">
    <property type="entry name" value="Lyase 2-enoyl-coa Hydratase, Chain A, domain 2"/>
    <property type="match status" value="1"/>
</dbReference>
<evidence type="ECO:0000256" key="2">
    <source>
        <dbReference type="ARBA" id="ARBA00023239"/>
    </source>
</evidence>
<dbReference type="Pfam" id="PF00378">
    <property type="entry name" value="ECH_1"/>
    <property type="match status" value="1"/>
</dbReference>
<dbReference type="Proteomes" id="UP001236500">
    <property type="component" value="Chromosome"/>
</dbReference>
<sequence>MELFETILYSVEQGIATITLNRPQVRNSLNQKLRLELREAVEKASTDKNVRAVVLAASGQGFCAGADLTERLPGADEDGFVTRLLNEEYNPLILAIKQSPKPFVCAINGAAAGVGASLAMACDLIVMAEDAYLYSAFGAISLIPDGGAHKFLLEQLGSKRAYEMIALSQKLAAARCVELGLANRVVPAEELLAQAIQFARQVAAAAPLTLQYSKQILREAQSYDLESVMALEAEIQNRLIRSKDFREGSMAFFEKRKPEFEGC</sequence>
<dbReference type="PANTHER" id="PTHR11941:SF133">
    <property type="entry name" value="1,2-EPOXYPHENYLACETYL-COA ISOMERASE"/>
    <property type="match status" value="1"/>
</dbReference>
<dbReference type="SUPFAM" id="SSF52096">
    <property type="entry name" value="ClpP/crotonase"/>
    <property type="match status" value="1"/>
</dbReference>
<dbReference type="RefSeq" id="WP_280321300.1">
    <property type="nucleotide sequence ID" value="NZ_CP118605.1"/>
</dbReference>
<dbReference type="EMBL" id="CP118605">
    <property type="protein sequence ID" value="WGL17435.1"/>
    <property type="molecule type" value="Genomic_DNA"/>
</dbReference>
<name>A0ABY8NG61_9GAMM</name>
<dbReference type="Gene3D" id="3.90.226.10">
    <property type="entry name" value="2-enoyl-CoA Hydratase, Chain A, domain 1"/>
    <property type="match status" value="1"/>
</dbReference>
<gene>
    <name evidence="3" type="ORF">PVT68_03850</name>
</gene>
<reference evidence="3 4" key="1">
    <citation type="submission" date="2023-02" db="EMBL/GenBank/DDBJ databases">
        <title>Description and genomic characterization of Microbulbifer bruguierae sp. nov., isolated from the sediment of mangrove plant Bruguiera sexangula.</title>
        <authorList>
            <person name="Long M."/>
        </authorList>
    </citation>
    <scope>NUCLEOTIDE SEQUENCE [LARGE SCALE GENOMIC DNA]</scope>
    <source>
        <strain evidence="3 4">H12</strain>
    </source>
</reference>
<keyword evidence="4" id="KW-1185">Reference proteome</keyword>
<evidence type="ECO:0000313" key="4">
    <source>
        <dbReference type="Proteomes" id="UP001236500"/>
    </source>
</evidence>
<dbReference type="PANTHER" id="PTHR11941">
    <property type="entry name" value="ENOYL-COA HYDRATASE-RELATED"/>
    <property type="match status" value="1"/>
</dbReference>
<proteinExistence type="inferred from homology"/>
<dbReference type="InterPro" id="IPR014748">
    <property type="entry name" value="Enoyl-CoA_hydra_C"/>
</dbReference>